<dbReference type="RefSeq" id="WP_268248077.1">
    <property type="nucleotide sequence ID" value="NZ_BNAL01000090.1"/>
</dbReference>
<dbReference type="InterPro" id="IPR013785">
    <property type="entry name" value="Aldolase_TIM"/>
</dbReference>
<proteinExistence type="predicted"/>
<evidence type="ECO:0000313" key="3">
    <source>
        <dbReference type="Proteomes" id="UP000632154"/>
    </source>
</evidence>
<dbReference type="Gene3D" id="3.20.20.70">
    <property type="entry name" value="Aldolase class I"/>
    <property type="match status" value="1"/>
</dbReference>
<dbReference type="InterPro" id="IPR004352">
    <property type="entry name" value="GH114_TIM-barrel"/>
</dbReference>
<feature type="domain" description="Glycoside-hydrolase family GH114 TIM-barrel" evidence="1">
    <location>
        <begin position="1"/>
        <end position="147"/>
    </location>
</feature>
<protein>
    <recommendedName>
        <fullName evidence="1">Glycoside-hydrolase family GH114 TIM-barrel domain-containing protein</fullName>
    </recommendedName>
</protein>
<dbReference type="PANTHER" id="PTHR35273">
    <property type="entry name" value="ALPHA-1,4 POLYGALACTOSAMINIDASE, PUTATIVE (AFU_ORTHOLOGUE AFUA_3G07890)-RELATED"/>
    <property type="match status" value="1"/>
</dbReference>
<dbReference type="EMBL" id="BNAL01000090">
    <property type="protein sequence ID" value="GHG13466.1"/>
    <property type="molecule type" value="Genomic_DNA"/>
</dbReference>
<accession>A0ABQ3KC22</accession>
<comment type="caution">
    <text evidence="2">The sequence shown here is derived from an EMBL/GenBank/DDBJ whole genome shotgun (WGS) entry which is preliminary data.</text>
</comment>
<gene>
    <name evidence="2" type="ORF">GCM10017783_26280</name>
</gene>
<dbReference type="SUPFAM" id="SSF51445">
    <property type="entry name" value="(Trans)glycosidases"/>
    <property type="match status" value="1"/>
</dbReference>
<organism evidence="2 3">
    <name type="scientific">Deinococcus piscis</name>
    <dbReference type="NCBI Taxonomy" id="394230"/>
    <lineage>
        <taxon>Bacteria</taxon>
        <taxon>Thermotogati</taxon>
        <taxon>Deinococcota</taxon>
        <taxon>Deinococci</taxon>
        <taxon>Deinococcales</taxon>
        <taxon>Deinococcaceae</taxon>
        <taxon>Deinococcus</taxon>
    </lineage>
</organism>
<dbReference type="PANTHER" id="PTHR35273:SF2">
    <property type="entry name" value="ALPHA-GALACTOSIDASE"/>
    <property type="match status" value="1"/>
</dbReference>
<dbReference type="Proteomes" id="UP000632154">
    <property type="component" value="Unassembled WGS sequence"/>
</dbReference>
<dbReference type="InterPro" id="IPR017853">
    <property type="entry name" value="GH"/>
</dbReference>
<evidence type="ECO:0000313" key="2">
    <source>
        <dbReference type="EMBL" id="GHG13466.1"/>
    </source>
</evidence>
<name>A0ABQ3KC22_9DEIO</name>
<reference evidence="3" key="1">
    <citation type="journal article" date="2019" name="Int. J. Syst. Evol. Microbiol.">
        <title>The Global Catalogue of Microorganisms (GCM) 10K type strain sequencing project: providing services to taxonomists for standard genome sequencing and annotation.</title>
        <authorList>
            <consortium name="The Broad Institute Genomics Platform"/>
            <consortium name="The Broad Institute Genome Sequencing Center for Infectious Disease"/>
            <person name="Wu L."/>
            <person name="Ma J."/>
        </authorList>
    </citation>
    <scope>NUCLEOTIDE SEQUENCE [LARGE SCALE GENOMIC DNA]</scope>
    <source>
        <strain evidence="3">CGMCC 1.18439</strain>
    </source>
</reference>
<dbReference type="Pfam" id="PF03537">
    <property type="entry name" value="Glyco_hydro_114"/>
    <property type="match status" value="1"/>
</dbReference>
<keyword evidence="3" id="KW-1185">Reference proteome</keyword>
<sequence length="179" mass="20033">MQGHMTEAASIGCDALEPDNIDIYAQEELADLGITSEMQYAYNTWLAEAAHEMNQKIYLKNDLDQIADGGEEVPEGERGLAYIFDGLINESCFTYTECEKASPFRDQGKPIFVREYNVADCTAFRRKQIEYKTGYKSIQQIANELHLNVSASRYENGGNPDTGGRDANAYAPLCTFGTW</sequence>
<evidence type="ECO:0000259" key="1">
    <source>
        <dbReference type="Pfam" id="PF03537"/>
    </source>
</evidence>